<dbReference type="AlphaFoldDB" id="A0A2C9XQU0"/>
<evidence type="ECO:0000256" key="2">
    <source>
        <dbReference type="ARBA" id="ARBA00022448"/>
    </source>
</evidence>
<dbReference type="CDD" id="cd00211">
    <property type="entry name" value="PTS_IIA_fru"/>
    <property type="match status" value="1"/>
</dbReference>
<dbReference type="PANTHER" id="PTHR47738">
    <property type="entry name" value="PTS SYSTEM FRUCTOSE-LIKE EIIA COMPONENT-RELATED"/>
    <property type="match status" value="1"/>
</dbReference>
<dbReference type="InterPro" id="IPR016152">
    <property type="entry name" value="PTrfase/Anion_transptr"/>
</dbReference>
<proteinExistence type="predicted"/>
<dbReference type="SUPFAM" id="SSF55804">
    <property type="entry name" value="Phoshotransferase/anion transport protein"/>
    <property type="match status" value="1"/>
</dbReference>
<keyword evidence="3" id="KW-0597">Phosphoprotein</keyword>
<dbReference type="PROSITE" id="PS51094">
    <property type="entry name" value="PTS_EIIA_TYPE_2"/>
    <property type="match status" value="1"/>
</dbReference>
<keyword evidence="4" id="KW-0762">Sugar transport</keyword>
<comment type="subcellular location">
    <subcellularLocation>
        <location evidence="1">Cytoplasm</location>
    </subcellularLocation>
</comment>
<dbReference type="InterPro" id="IPR002178">
    <property type="entry name" value="PTS_EIIA_type-2_dom"/>
</dbReference>
<dbReference type="InterPro" id="IPR004715">
    <property type="entry name" value="PTS_IIA_fruc"/>
</dbReference>
<accession>A0A2C9XQU0</accession>
<comment type="caution">
    <text evidence="8">The sequence shown here is derived from an EMBL/GenBank/DDBJ whole genome shotgun (WGS) entry which is preliminary data.</text>
</comment>
<dbReference type="PANTHER" id="PTHR47738:SF2">
    <property type="entry name" value="PTS SYSTEM FRUCTOSE-LIKE EIIA COMPONENT"/>
    <property type="match status" value="1"/>
</dbReference>
<sequence>MNIATLLPPNHVFLDMEVADKEEVIRQLASVLTTDEIVQNEEEYIQSVLARETHSTTGIGNNIAIPHGKSQAVKQSAIIFARLREPIDWQALDDEPVSVVILLAIPESHKGDDHLRILSKIAMKLIDDEITEKLKTELDRQCIIQLLSE</sequence>
<dbReference type="InterPro" id="IPR051541">
    <property type="entry name" value="PTS_SugarTrans_NitroReg"/>
</dbReference>
<evidence type="ECO:0000313" key="9">
    <source>
        <dbReference type="Proteomes" id="UP000194933"/>
    </source>
</evidence>
<evidence type="ECO:0000256" key="1">
    <source>
        <dbReference type="ARBA" id="ARBA00004496"/>
    </source>
</evidence>
<keyword evidence="9" id="KW-1185">Reference proteome</keyword>
<evidence type="ECO:0000256" key="3">
    <source>
        <dbReference type="ARBA" id="ARBA00022553"/>
    </source>
</evidence>
<dbReference type="GO" id="GO:0008982">
    <property type="term" value="F:protein-N(PI)-phosphohistidine-sugar phosphotransferase activity"/>
    <property type="evidence" value="ECO:0007669"/>
    <property type="project" value="InterPro"/>
</dbReference>
<dbReference type="STRING" id="1987383.A5844_000754"/>
<protein>
    <recommendedName>
        <fullName evidence="7">PTS EIIA type-2 domain-containing protein</fullName>
    </recommendedName>
</protein>
<dbReference type="Gene3D" id="3.40.930.10">
    <property type="entry name" value="Mannitol-specific EII, Chain A"/>
    <property type="match status" value="1"/>
</dbReference>
<organism evidence="8 9">
    <name type="scientific">Candidatus Enterococcus wittei</name>
    <dbReference type="NCBI Taxonomy" id="1987383"/>
    <lineage>
        <taxon>Bacteria</taxon>
        <taxon>Bacillati</taxon>
        <taxon>Bacillota</taxon>
        <taxon>Bacilli</taxon>
        <taxon>Lactobacillales</taxon>
        <taxon>Enterococcaceae</taxon>
        <taxon>Enterococcus</taxon>
    </lineage>
</organism>
<feature type="domain" description="PTS EIIA type-2" evidence="7">
    <location>
        <begin position="5"/>
        <end position="149"/>
    </location>
</feature>
<dbReference type="GO" id="GO:0016020">
    <property type="term" value="C:membrane"/>
    <property type="evidence" value="ECO:0007669"/>
    <property type="project" value="InterPro"/>
</dbReference>
<evidence type="ECO:0000313" key="8">
    <source>
        <dbReference type="EMBL" id="OTP12521.1"/>
    </source>
</evidence>
<evidence type="ECO:0000256" key="6">
    <source>
        <dbReference type="ARBA" id="ARBA00022683"/>
    </source>
</evidence>
<gene>
    <name evidence="8" type="ORF">A5844_000754</name>
</gene>
<evidence type="ECO:0000256" key="5">
    <source>
        <dbReference type="ARBA" id="ARBA00022679"/>
    </source>
</evidence>
<dbReference type="FunFam" id="3.40.930.10:FF:000009">
    <property type="entry name" value="PTS system, fructose specific IIABC component"/>
    <property type="match status" value="1"/>
</dbReference>
<dbReference type="NCBIfam" id="TIGR00848">
    <property type="entry name" value="fruA"/>
    <property type="match status" value="1"/>
</dbReference>
<dbReference type="Proteomes" id="UP000194933">
    <property type="component" value="Unassembled WGS sequence"/>
</dbReference>
<dbReference type="PROSITE" id="PS00372">
    <property type="entry name" value="PTS_EIIA_TYPE_2_HIS"/>
    <property type="match status" value="1"/>
</dbReference>
<evidence type="ECO:0000256" key="4">
    <source>
        <dbReference type="ARBA" id="ARBA00022597"/>
    </source>
</evidence>
<name>A0A2C9XQU0_9ENTE</name>
<evidence type="ECO:0000259" key="7">
    <source>
        <dbReference type="PROSITE" id="PS51094"/>
    </source>
</evidence>
<dbReference type="GO" id="GO:0009401">
    <property type="term" value="P:phosphoenolpyruvate-dependent sugar phosphotransferase system"/>
    <property type="evidence" value="ECO:0007669"/>
    <property type="project" value="UniProtKB-KW"/>
</dbReference>
<reference evidence="8 9" key="1">
    <citation type="submission" date="2017-05" db="EMBL/GenBank/DDBJ databases">
        <title>The Genome Sequence of Enterococcus sp. 10A9_DIV0425.</title>
        <authorList>
            <consortium name="The Broad Institute Genomics Platform"/>
            <consortium name="The Broad Institute Genomic Center for Infectious Diseases"/>
            <person name="Earl A."/>
            <person name="Manson A."/>
            <person name="Schwartman J."/>
            <person name="Gilmore M."/>
            <person name="Abouelleil A."/>
            <person name="Cao P."/>
            <person name="Chapman S."/>
            <person name="Cusick C."/>
            <person name="Shea T."/>
            <person name="Young S."/>
            <person name="Neafsey D."/>
            <person name="Nusbaum C."/>
            <person name="Birren B."/>
        </authorList>
    </citation>
    <scope>NUCLEOTIDE SEQUENCE [LARGE SCALE GENOMIC DNA]</scope>
    <source>
        <strain evidence="8 9">10A9_DIV0425</strain>
    </source>
</reference>
<keyword evidence="6" id="KW-0598">Phosphotransferase system</keyword>
<dbReference type="EMBL" id="NGMO01000001">
    <property type="protein sequence ID" value="OTP12521.1"/>
    <property type="molecule type" value="Genomic_DNA"/>
</dbReference>
<dbReference type="RefSeq" id="WP_086283940.1">
    <property type="nucleotide sequence ID" value="NZ_NGMO01000001.1"/>
</dbReference>
<keyword evidence="2" id="KW-0813">Transport</keyword>
<keyword evidence="5" id="KW-0808">Transferase</keyword>
<dbReference type="GO" id="GO:0005737">
    <property type="term" value="C:cytoplasm"/>
    <property type="evidence" value="ECO:0007669"/>
    <property type="project" value="UniProtKB-SubCell"/>
</dbReference>
<dbReference type="Pfam" id="PF00359">
    <property type="entry name" value="PTS_EIIA_2"/>
    <property type="match status" value="1"/>
</dbReference>